<evidence type="ECO:0000313" key="1">
    <source>
        <dbReference type="EMBL" id="KKN98538.1"/>
    </source>
</evidence>
<gene>
    <name evidence="1" type="ORF">LCGC14_0146490</name>
</gene>
<reference evidence="1" key="1">
    <citation type="journal article" date="2015" name="Nature">
        <title>Complex archaea that bridge the gap between prokaryotes and eukaryotes.</title>
        <authorList>
            <person name="Spang A."/>
            <person name="Saw J.H."/>
            <person name="Jorgensen S.L."/>
            <person name="Zaremba-Niedzwiedzka K."/>
            <person name="Martijn J."/>
            <person name="Lind A.E."/>
            <person name="van Eijk R."/>
            <person name="Schleper C."/>
            <person name="Guy L."/>
            <person name="Ettema T.J."/>
        </authorList>
    </citation>
    <scope>NUCLEOTIDE SEQUENCE</scope>
</reference>
<comment type="caution">
    <text evidence="1">The sequence shown here is derived from an EMBL/GenBank/DDBJ whole genome shotgun (WGS) entry which is preliminary data.</text>
</comment>
<accession>A0A0F9Y1H1</accession>
<proteinExistence type="predicted"/>
<sequence length="62" mass="6650">MKITCGDREVTINGDKGCGCYCHSMDVIIGSGKNGFCGCGCPKTEEAFDKVWNEQNKEGNNG</sequence>
<organism evidence="1">
    <name type="scientific">marine sediment metagenome</name>
    <dbReference type="NCBI Taxonomy" id="412755"/>
    <lineage>
        <taxon>unclassified sequences</taxon>
        <taxon>metagenomes</taxon>
        <taxon>ecological metagenomes</taxon>
    </lineage>
</organism>
<dbReference type="AlphaFoldDB" id="A0A0F9Y1H1"/>
<protein>
    <submittedName>
        <fullName evidence="1">Uncharacterized protein</fullName>
    </submittedName>
</protein>
<dbReference type="EMBL" id="LAZR01000051">
    <property type="protein sequence ID" value="KKN98538.1"/>
    <property type="molecule type" value="Genomic_DNA"/>
</dbReference>
<name>A0A0F9Y1H1_9ZZZZ</name>